<keyword evidence="7 12" id="KW-0808">Transferase</keyword>
<feature type="repeat" description="Lumazine-binding" evidence="10">
    <location>
        <begin position="1"/>
        <end position="103"/>
    </location>
</feature>
<comment type="pathway">
    <text evidence="3">Cofactor biosynthesis; riboflavin biosynthesis; riboflavin from 2-hydroxy-3-oxobutyl phosphate and 5-amino-6-(D-ribitylamino)uracil: step 2/2.</text>
</comment>
<dbReference type="InterPro" id="IPR026017">
    <property type="entry name" value="Lumazine-bd_dom"/>
</dbReference>
<evidence type="ECO:0000256" key="2">
    <source>
        <dbReference type="ARBA" id="ARBA00002803"/>
    </source>
</evidence>
<feature type="domain" description="Lumazine-binding" evidence="11">
    <location>
        <begin position="104"/>
        <end position="205"/>
    </location>
</feature>
<evidence type="ECO:0000313" key="13">
    <source>
        <dbReference type="Proteomes" id="UP001596098"/>
    </source>
</evidence>
<dbReference type="RefSeq" id="WP_128221012.1">
    <property type="nucleotide sequence ID" value="NZ_CP034929.1"/>
</dbReference>
<evidence type="ECO:0000256" key="8">
    <source>
        <dbReference type="ARBA" id="ARBA00022737"/>
    </source>
</evidence>
<accession>A0ABW1QZ79</accession>
<evidence type="ECO:0000256" key="4">
    <source>
        <dbReference type="ARBA" id="ARBA00012827"/>
    </source>
</evidence>
<evidence type="ECO:0000256" key="10">
    <source>
        <dbReference type="PROSITE-ProRule" id="PRU00524"/>
    </source>
</evidence>
<dbReference type="Gene3D" id="2.40.30.20">
    <property type="match status" value="2"/>
</dbReference>
<comment type="catalytic activity">
    <reaction evidence="1">
        <text>2 6,7-dimethyl-8-(1-D-ribityl)lumazine + H(+) = 5-amino-6-(D-ribitylamino)uracil + riboflavin</text>
        <dbReference type="Rhea" id="RHEA:20772"/>
        <dbReference type="ChEBI" id="CHEBI:15378"/>
        <dbReference type="ChEBI" id="CHEBI:15934"/>
        <dbReference type="ChEBI" id="CHEBI:57986"/>
        <dbReference type="ChEBI" id="CHEBI:58201"/>
        <dbReference type="EC" id="2.5.1.9"/>
    </reaction>
</comment>
<dbReference type="EC" id="2.5.1.9" evidence="4 9"/>
<comment type="caution">
    <text evidence="12">The sequence shown here is derived from an EMBL/GenBank/DDBJ whole genome shotgun (WGS) entry which is preliminary data.</text>
</comment>
<dbReference type="EMBL" id="JBHSQI010000003">
    <property type="protein sequence ID" value="MFC6153140.1"/>
    <property type="molecule type" value="Genomic_DNA"/>
</dbReference>
<comment type="function">
    <text evidence="2">Catalyzes the dismutation of two molecules of 6,7-dimethyl-8-ribityllumazine, resulting in the formation of riboflavin and 5-amino-6-(D-ribitylamino)uracil.</text>
</comment>
<dbReference type="SUPFAM" id="SSF63380">
    <property type="entry name" value="Riboflavin synthase domain-like"/>
    <property type="match status" value="2"/>
</dbReference>
<dbReference type="InterPro" id="IPR001783">
    <property type="entry name" value="Lumazine-bd"/>
</dbReference>
<evidence type="ECO:0000256" key="6">
    <source>
        <dbReference type="ARBA" id="ARBA00022619"/>
    </source>
</evidence>
<gene>
    <name evidence="12" type="ORF">ACFPWU_05615</name>
</gene>
<dbReference type="InterPro" id="IPR023366">
    <property type="entry name" value="ATP_synth_asu-like_sf"/>
</dbReference>
<sequence>MFTGIIEELGAVHAVHELTDAVRLTVRSTELLDGVKLGDSIAVNGCCLTVAATGSSEPDGPIDLWVADVMAESLARTTLAGLRAGDAVNLERAVAADTRLGGHVVQGHVDGIGTVVDRRPSQNWEIVEFTVPDALAPLLVEKGSITIDGTSLTVVDLTLHEDGTTTFTVSLIPETLARTTLGTRAVGEQVNLESDVLARHVARIVEHQVAAQVEARLDAAVAQALVAAGVLA</sequence>
<dbReference type="GO" id="GO:0004746">
    <property type="term" value="F:riboflavin synthase activity"/>
    <property type="evidence" value="ECO:0007669"/>
    <property type="project" value="UniProtKB-EC"/>
</dbReference>
<keyword evidence="6" id="KW-0686">Riboflavin biosynthesis</keyword>
<dbReference type="InterPro" id="IPR017938">
    <property type="entry name" value="Riboflavin_synthase-like_b-brl"/>
</dbReference>
<feature type="domain" description="Lumazine-binding" evidence="11">
    <location>
        <begin position="1"/>
        <end position="103"/>
    </location>
</feature>
<evidence type="ECO:0000256" key="3">
    <source>
        <dbReference type="ARBA" id="ARBA00004887"/>
    </source>
</evidence>
<evidence type="ECO:0000259" key="11">
    <source>
        <dbReference type="PROSITE" id="PS51177"/>
    </source>
</evidence>
<organism evidence="12 13">
    <name type="scientific">Nocardioides yefusunii</name>
    <dbReference type="NCBI Taxonomy" id="2500546"/>
    <lineage>
        <taxon>Bacteria</taxon>
        <taxon>Bacillati</taxon>
        <taxon>Actinomycetota</taxon>
        <taxon>Actinomycetes</taxon>
        <taxon>Propionibacteriales</taxon>
        <taxon>Nocardioidaceae</taxon>
        <taxon>Nocardioides</taxon>
    </lineage>
</organism>
<dbReference type="Proteomes" id="UP001596098">
    <property type="component" value="Unassembled WGS sequence"/>
</dbReference>
<dbReference type="Pfam" id="PF00677">
    <property type="entry name" value="Lum_binding"/>
    <property type="match status" value="2"/>
</dbReference>
<keyword evidence="13" id="KW-1185">Reference proteome</keyword>
<feature type="repeat" description="Lumazine-binding" evidence="10">
    <location>
        <begin position="104"/>
        <end position="205"/>
    </location>
</feature>
<dbReference type="NCBIfam" id="NF006767">
    <property type="entry name" value="PRK09289.1"/>
    <property type="match status" value="1"/>
</dbReference>
<dbReference type="NCBIfam" id="TIGR00187">
    <property type="entry name" value="ribE"/>
    <property type="match status" value="1"/>
</dbReference>
<keyword evidence="8" id="KW-0677">Repeat</keyword>
<evidence type="ECO:0000256" key="9">
    <source>
        <dbReference type="NCBIfam" id="TIGR00187"/>
    </source>
</evidence>
<evidence type="ECO:0000256" key="7">
    <source>
        <dbReference type="ARBA" id="ARBA00022679"/>
    </source>
</evidence>
<reference evidence="13" key="1">
    <citation type="journal article" date="2019" name="Int. J. Syst. Evol. Microbiol.">
        <title>The Global Catalogue of Microorganisms (GCM) 10K type strain sequencing project: providing services to taxonomists for standard genome sequencing and annotation.</title>
        <authorList>
            <consortium name="The Broad Institute Genomics Platform"/>
            <consortium name="The Broad Institute Genome Sequencing Center for Infectious Disease"/>
            <person name="Wu L."/>
            <person name="Ma J."/>
        </authorList>
    </citation>
    <scope>NUCLEOTIDE SEQUENCE [LARGE SCALE GENOMIC DNA]</scope>
    <source>
        <strain evidence="13">DFY28</strain>
    </source>
</reference>
<evidence type="ECO:0000256" key="5">
    <source>
        <dbReference type="ARBA" id="ARBA00013950"/>
    </source>
</evidence>
<dbReference type="PANTHER" id="PTHR21098">
    <property type="entry name" value="RIBOFLAVIN SYNTHASE ALPHA CHAIN"/>
    <property type="match status" value="1"/>
</dbReference>
<protein>
    <recommendedName>
        <fullName evidence="5 9">Riboflavin synthase</fullName>
        <ecNumber evidence="4 9">2.5.1.9</ecNumber>
    </recommendedName>
</protein>
<evidence type="ECO:0000313" key="12">
    <source>
        <dbReference type="EMBL" id="MFC6153140.1"/>
    </source>
</evidence>
<dbReference type="PIRSF" id="PIRSF000498">
    <property type="entry name" value="Riboflavin_syn_A"/>
    <property type="match status" value="1"/>
</dbReference>
<proteinExistence type="predicted"/>
<dbReference type="PANTHER" id="PTHR21098:SF12">
    <property type="entry name" value="RIBOFLAVIN SYNTHASE"/>
    <property type="match status" value="1"/>
</dbReference>
<dbReference type="CDD" id="cd00402">
    <property type="entry name" value="Riboflavin_synthase_like"/>
    <property type="match status" value="1"/>
</dbReference>
<dbReference type="PROSITE" id="PS51177">
    <property type="entry name" value="LUMAZINE_BIND"/>
    <property type="match status" value="2"/>
</dbReference>
<name>A0ABW1QZ79_9ACTN</name>
<evidence type="ECO:0000256" key="1">
    <source>
        <dbReference type="ARBA" id="ARBA00000968"/>
    </source>
</evidence>